<dbReference type="Proteomes" id="UP001431572">
    <property type="component" value="Chromosome 1"/>
</dbReference>
<evidence type="ECO:0000313" key="4">
    <source>
        <dbReference type="Proteomes" id="UP001431572"/>
    </source>
</evidence>
<dbReference type="EMBL" id="CP128399">
    <property type="protein sequence ID" value="WJW65582.1"/>
    <property type="molecule type" value="Genomic_DNA"/>
</dbReference>
<accession>A0A8T7M3K7</accession>
<evidence type="ECO:0000313" key="3">
    <source>
        <dbReference type="Proteomes" id="UP000521676"/>
    </source>
</evidence>
<dbReference type="Proteomes" id="UP000521676">
    <property type="component" value="Unassembled WGS sequence"/>
</dbReference>
<dbReference type="RefSeq" id="WP_341467466.1">
    <property type="nucleotide sequence ID" value="NZ_CP128399.1"/>
</dbReference>
<sequence>MDKAQKTEHEEVLSDEALDNVSGGRVNIAYKPNNFEIQDCMSQYNQAQHLASRVLKNRDDTTNSIIGKF</sequence>
<proteinExistence type="predicted"/>
<reference evidence="1 3" key="1">
    <citation type="submission" date="2020-06" db="EMBL/GenBank/DDBJ databases">
        <title>Anoxygenic phototrophic Chloroflexota member uses a Type I reaction center.</title>
        <authorList>
            <person name="Tsuji J.M."/>
            <person name="Shaw N.A."/>
            <person name="Nagashima S."/>
            <person name="Venkiteswaran J."/>
            <person name="Schiff S.L."/>
            <person name="Hanada S."/>
            <person name="Tank M."/>
            <person name="Neufeld J.D."/>
        </authorList>
    </citation>
    <scope>NUCLEOTIDE SEQUENCE [LARGE SCALE GENOMIC DNA]</scope>
    <source>
        <strain evidence="1">L227-S17</strain>
    </source>
</reference>
<evidence type="ECO:0000313" key="2">
    <source>
        <dbReference type="EMBL" id="WJW65582.1"/>
    </source>
</evidence>
<evidence type="ECO:0000313" key="1">
    <source>
        <dbReference type="EMBL" id="NWJ46205.1"/>
    </source>
</evidence>
<dbReference type="AlphaFoldDB" id="A0A8T7M3K7"/>
<reference evidence="2" key="2">
    <citation type="journal article" date="2024" name="Nature">
        <title>Anoxygenic phototroph of the Chloroflexota uses a type I reaction centre.</title>
        <authorList>
            <person name="Tsuji J.M."/>
            <person name="Shaw N.A."/>
            <person name="Nagashima S."/>
            <person name="Venkiteswaran J.J."/>
            <person name="Schiff S.L."/>
            <person name="Watanabe T."/>
            <person name="Fukui M."/>
            <person name="Hanada S."/>
            <person name="Tank M."/>
            <person name="Neufeld J.D."/>
        </authorList>
    </citation>
    <scope>NUCLEOTIDE SEQUENCE</scope>
    <source>
        <strain evidence="2">L227-S17</strain>
    </source>
</reference>
<organism evidence="1 3">
    <name type="scientific">Candidatus Chlorohelix allophototropha</name>
    <dbReference type="NCBI Taxonomy" id="3003348"/>
    <lineage>
        <taxon>Bacteria</taxon>
        <taxon>Bacillati</taxon>
        <taxon>Chloroflexota</taxon>
        <taxon>Chloroflexia</taxon>
        <taxon>Candidatus Chloroheliales</taxon>
        <taxon>Candidatus Chloroheliaceae</taxon>
        <taxon>Candidatus Chlorohelix</taxon>
    </lineage>
</organism>
<dbReference type="EMBL" id="JACATZ010000001">
    <property type="protein sequence ID" value="NWJ46205.1"/>
    <property type="molecule type" value="Genomic_DNA"/>
</dbReference>
<keyword evidence="4" id="KW-1185">Reference proteome</keyword>
<name>A0A8T7M3K7_9CHLR</name>
<gene>
    <name evidence="1" type="ORF">HXX08_10025</name>
    <name evidence="2" type="ORF">OZ401_001349</name>
</gene>
<protein>
    <submittedName>
        <fullName evidence="1">Uncharacterized protein</fullName>
    </submittedName>
</protein>